<protein>
    <submittedName>
        <fullName evidence="2">Acyl-CoA N-acyltransferase</fullName>
    </submittedName>
</protein>
<dbReference type="Gene3D" id="3.40.630.30">
    <property type="match status" value="1"/>
</dbReference>
<dbReference type="PANTHER" id="PTHR43305:SF1">
    <property type="entry name" value="FAMILY N-ACETYLTRANSFERASE, PUTATIVE (AFU_ORTHOLOGUE AFUA_2G01380)-RELATED"/>
    <property type="match status" value="1"/>
</dbReference>
<dbReference type="InterPro" id="IPR000182">
    <property type="entry name" value="GNAT_dom"/>
</dbReference>
<accession>A0ABR4H1J5</accession>
<dbReference type="InterPro" id="IPR052777">
    <property type="entry name" value="Acetyltransferase_Enz"/>
</dbReference>
<evidence type="ECO:0000259" key="1">
    <source>
        <dbReference type="PROSITE" id="PS51186"/>
    </source>
</evidence>
<evidence type="ECO:0000313" key="2">
    <source>
        <dbReference type="EMBL" id="KAL2809303.1"/>
    </source>
</evidence>
<proteinExistence type="predicted"/>
<feature type="domain" description="N-acetyltransferase" evidence="1">
    <location>
        <begin position="48"/>
        <end position="207"/>
    </location>
</feature>
<dbReference type="InterPro" id="IPR016181">
    <property type="entry name" value="Acyl_CoA_acyltransferase"/>
</dbReference>
<name>A0ABR4H1J5_9EURO</name>
<dbReference type="EMBL" id="JBFXLT010000091">
    <property type="protein sequence ID" value="KAL2809303.1"/>
    <property type="molecule type" value="Genomic_DNA"/>
</dbReference>
<dbReference type="CDD" id="cd04301">
    <property type="entry name" value="NAT_SF"/>
    <property type="match status" value="1"/>
</dbReference>
<dbReference type="Pfam" id="PF00583">
    <property type="entry name" value="Acetyltransf_1"/>
    <property type="match status" value="1"/>
</dbReference>
<organism evidence="2 3">
    <name type="scientific">Aspergillus granulosus</name>
    <dbReference type="NCBI Taxonomy" id="176169"/>
    <lineage>
        <taxon>Eukaryota</taxon>
        <taxon>Fungi</taxon>
        <taxon>Dikarya</taxon>
        <taxon>Ascomycota</taxon>
        <taxon>Pezizomycotina</taxon>
        <taxon>Eurotiomycetes</taxon>
        <taxon>Eurotiomycetidae</taxon>
        <taxon>Eurotiales</taxon>
        <taxon>Aspergillaceae</taxon>
        <taxon>Aspergillus</taxon>
        <taxon>Aspergillus subgen. Nidulantes</taxon>
    </lineage>
</organism>
<keyword evidence="3" id="KW-1185">Reference proteome</keyword>
<dbReference type="PROSITE" id="PS51186">
    <property type="entry name" value="GNAT"/>
    <property type="match status" value="1"/>
</dbReference>
<evidence type="ECO:0000313" key="3">
    <source>
        <dbReference type="Proteomes" id="UP001610334"/>
    </source>
</evidence>
<dbReference type="SUPFAM" id="SSF55729">
    <property type="entry name" value="Acyl-CoA N-acyltransferases (Nat)"/>
    <property type="match status" value="1"/>
</dbReference>
<dbReference type="Proteomes" id="UP001610334">
    <property type="component" value="Unassembled WGS sequence"/>
</dbReference>
<comment type="caution">
    <text evidence="2">The sequence shown here is derived from an EMBL/GenBank/DDBJ whole genome shotgun (WGS) entry which is preliminary data.</text>
</comment>
<sequence>MSHDQIRFRLAHHLKITIVDKSFHMFVSTSPSLSKTVASPPMEHAKFRIISARTAEHLATARALFTAYVEWLNIDLSYQNFQAELDSLPGKYAAPDGELLLAYGADNTPLGCAAIRPLRDQDSQNQGYCEIKRLYVSPEARGLGLGKALVVAIVQRAKELGYREMRLDTLPFMQGAIRLYTRMGFVKIDRYYETPIEDTVFLALNLTK</sequence>
<gene>
    <name evidence="2" type="ORF">BJX63DRAFT_364595</name>
</gene>
<dbReference type="PANTHER" id="PTHR43305">
    <property type="entry name" value="FAMILY N-ACETYLTRANSFERASE, PUTATIVE (AFU_ORTHOLOGUE AFUA_2G01380)-RELATED"/>
    <property type="match status" value="1"/>
</dbReference>
<reference evidence="2 3" key="1">
    <citation type="submission" date="2024-07" db="EMBL/GenBank/DDBJ databases">
        <title>Section-level genome sequencing and comparative genomics of Aspergillus sections Usti and Cavernicolus.</title>
        <authorList>
            <consortium name="Lawrence Berkeley National Laboratory"/>
            <person name="Nybo J.L."/>
            <person name="Vesth T.C."/>
            <person name="Theobald S."/>
            <person name="Frisvad J.C."/>
            <person name="Larsen T.O."/>
            <person name="Kjaerboelling I."/>
            <person name="Rothschild-Mancinelli K."/>
            <person name="Lyhne E.K."/>
            <person name="Kogle M.E."/>
            <person name="Barry K."/>
            <person name="Clum A."/>
            <person name="Na H."/>
            <person name="Ledsgaard L."/>
            <person name="Lin J."/>
            <person name="Lipzen A."/>
            <person name="Kuo A."/>
            <person name="Riley R."/>
            <person name="Mondo S."/>
            <person name="Labutti K."/>
            <person name="Haridas S."/>
            <person name="Pangalinan J."/>
            <person name="Salamov A.A."/>
            <person name="Simmons B.A."/>
            <person name="Magnuson J.K."/>
            <person name="Chen J."/>
            <person name="Drula E."/>
            <person name="Henrissat B."/>
            <person name="Wiebenga A."/>
            <person name="Lubbers R.J."/>
            <person name="Gomes A.C."/>
            <person name="Makela M.R."/>
            <person name="Stajich J."/>
            <person name="Grigoriev I.V."/>
            <person name="Mortensen U.H."/>
            <person name="De Vries R.P."/>
            <person name="Baker S.E."/>
            <person name="Andersen M.R."/>
        </authorList>
    </citation>
    <scope>NUCLEOTIDE SEQUENCE [LARGE SCALE GENOMIC DNA]</scope>
    <source>
        <strain evidence="2 3">CBS 588.65</strain>
    </source>
</reference>